<dbReference type="Proteomes" id="UP001301769">
    <property type="component" value="Unassembled WGS sequence"/>
</dbReference>
<evidence type="ECO:0000313" key="3">
    <source>
        <dbReference type="Proteomes" id="UP001301769"/>
    </source>
</evidence>
<keyword evidence="3" id="KW-1185">Reference proteome</keyword>
<keyword evidence="1" id="KW-0732">Signal</keyword>
<reference evidence="2" key="2">
    <citation type="submission" date="2023-05" db="EMBL/GenBank/DDBJ databases">
        <authorList>
            <consortium name="Lawrence Berkeley National Laboratory"/>
            <person name="Steindorff A."/>
            <person name="Hensen N."/>
            <person name="Bonometti L."/>
            <person name="Westerberg I."/>
            <person name="Brannstrom I.O."/>
            <person name="Guillou S."/>
            <person name="Cros-Aarteil S."/>
            <person name="Calhoun S."/>
            <person name="Haridas S."/>
            <person name="Kuo A."/>
            <person name="Mondo S."/>
            <person name="Pangilinan J."/>
            <person name="Riley R."/>
            <person name="Labutti K."/>
            <person name="Andreopoulos B."/>
            <person name="Lipzen A."/>
            <person name="Chen C."/>
            <person name="Yanf M."/>
            <person name="Daum C."/>
            <person name="Ng V."/>
            <person name="Clum A."/>
            <person name="Ohm R."/>
            <person name="Martin F."/>
            <person name="Silar P."/>
            <person name="Natvig D."/>
            <person name="Lalanne C."/>
            <person name="Gautier V."/>
            <person name="Ament-Velasquez S.L."/>
            <person name="Kruys A."/>
            <person name="Hutchinson M.I."/>
            <person name="Powell A.J."/>
            <person name="Barry K."/>
            <person name="Miller A.N."/>
            <person name="Grigoriev I.V."/>
            <person name="Debuchy R."/>
            <person name="Gladieux P."/>
            <person name="Thoren M.H."/>
            <person name="Johannesson H."/>
        </authorList>
    </citation>
    <scope>NUCLEOTIDE SEQUENCE</scope>
    <source>
        <strain evidence="2">PSN293</strain>
    </source>
</reference>
<sequence length="327" mass="34157">MVVKTTVSVALAAIALFAPLASSHIIMSLPQPYNFKTDPFVQKDPLDGDSFKFPCQGRGHTVDSDITTVVAGGAPMPVTFTGTAAHGGGSCQFSVSYDDPQAAGGWNASSKFKTIYTLIGGCPASSAGNLKDSGTGALDNADGPHCGNDSGKECIREFLIPFPKFLKNGPAVFSWTWHNRVGNHEIYQNCAPIIITGGTEDESEIEALPEIFLGNLPAVQTDVPGYKPCHLGQGQTVNYPNPGKYGRVLEPPTDPEAIPSDYCSDVPPASVIPKFVGDDSAAGAFPTMTPVSNMTNPTPIGSVFLTLPTDGGIPAGDYGPHPTTKGT</sequence>
<comment type="caution">
    <text evidence="2">The sequence shown here is derived from an EMBL/GenBank/DDBJ whole genome shotgun (WGS) entry which is preliminary data.</text>
</comment>
<dbReference type="Gene3D" id="2.70.50.70">
    <property type="match status" value="1"/>
</dbReference>
<dbReference type="PANTHER" id="PTHR36182:SF2">
    <property type="entry name" value="LYTIC POLYSACCHARIDE MONOOXYGENASE"/>
    <property type="match status" value="1"/>
</dbReference>
<gene>
    <name evidence="2" type="ORF">QBC37DRAFT_294553</name>
</gene>
<accession>A0AAN6Y1D1</accession>
<proteinExistence type="predicted"/>
<evidence type="ECO:0008006" key="4">
    <source>
        <dbReference type="Google" id="ProtNLM"/>
    </source>
</evidence>
<feature type="signal peptide" evidence="1">
    <location>
        <begin position="1"/>
        <end position="23"/>
    </location>
</feature>
<evidence type="ECO:0000313" key="2">
    <source>
        <dbReference type="EMBL" id="KAK4209450.1"/>
    </source>
</evidence>
<evidence type="ECO:0000256" key="1">
    <source>
        <dbReference type="SAM" id="SignalP"/>
    </source>
</evidence>
<feature type="chain" id="PRO_5042988253" description="Lytic polysaccharide monooxygenase" evidence="1">
    <location>
        <begin position="24"/>
        <end position="327"/>
    </location>
</feature>
<name>A0AAN6Y1D1_9PEZI</name>
<organism evidence="2 3">
    <name type="scientific">Rhypophila decipiens</name>
    <dbReference type="NCBI Taxonomy" id="261697"/>
    <lineage>
        <taxon>Eukaryota</taxon>
        <taxon>Fungi</taxon>
        <taxon>Dikarya</taxon>
        <taxon>Ascomycota</taxon>
        <taxon>Pezizomycotina</taxon>
        <taxon>Sordariomycetes</taxon>
        <taxon>Sordariomycetidae</taxon>
        <taxon>Sordariales</taxon>
        <taxon>Naviculisporaceae</taxon>
        <taxon>Rhypophila</taxon>
    </lineage>
</organism>
<dbReference type="PANTHER" id="PTHR36182">
    <property type="entry name" value="PROTEIN, PUTATIVE (AFU_ORTHOLOGUE AFUA_6G10930)-RELATED"/>
    <property type="match status" value="1"/>
</dbReference>
<protein>
    <recommendedName>
        <fullName evidence="4">Lytic polysaccharide monooxygenase</fullName>
    </recommendedName>
</protein>
<dbReference type="AlphaFoldDB" id="A0AAN6Y1D1"/>
<reference evidence="2" key="1">
    <citation type="journal article" date="2023" name="Mol. Phylogenet. Evol.">
        <title>Genome-scale phylogeny and comparative genomics of the fungal order Sordariales.</title>
        <authorList>
            <person name="Hensen N."/>
            <person name="Bonometti L."/>
            <person name="Westerberg I."/>
            <person name="Brannstrom I.O."/>
            <person name="Guillou S."/>
            <person name="Cros-Aarteil S."/>
            <person name="Calhoun S."/>
            <person name="Haridas S."/>
            <person name="Kuo A."/>
            <person name="Mondo S."/>
            <person name="Pangilinan J."/>
            <person name="Riley R."/>
            <person name="LaButti K."/>
            <person name="Andreopoulos B."/>
            <person name="Lipzen A."/>
            <person name="Chen C."/>
            <person name="Yan M."/>
            <person name="Daum C."/>
            <person name="Ng V."/>
            <person name="Clum A."/>
            <person name="Steindorff A."/>
            <person name="Ohm R.A."/>
            <person name="Martin F."/>
            <person name="Silar P."/>
            <person name="Natvig D.O."/>
            <person name="Lalanne C."/>
            <person name="Gautier V."/>
            <person name="Ament-Velasquez S.L."/>
            <person name="Kruys A."/>
            <person name="Hutchinson M.I."/>
            <person name="Powell A.J."/>
            <person name="Barry K."/>
            <person name="Miller A.N."/>
            <person name="Grigoriev I.V."/>
            <person name="Debuchy R."/>
            <person name="Gladieux P."/>
            <person name="Hiltunen Thoren M."/>
            <person name="Johannesson H."/>
        </authorList>
    </citation>
    <scope>NUCLEOTIDE SEQUENCE</scope>
    <source>
        <strain evidence="2">PSN293</strain>
    </source>
</reference>
<dbReference type="EMBL" id="MU858204">
    <property type="protein sequence ID" value="KAK4209450.1"/>
    <property type="molecule type" value="Genomic_DNA"/>
</dbReference>